<dbReference type="InterPro" id="IPR000157">
    <property type="entry name" value="TIR_dom"/>
</dbReference>
<dbReference type="RefSeq" id="WP_184696651.1">
    <property type="nucleotide sequence ID" value="NZ_JACIIJ010000014.1"/>
</dbReference>
<dbReference type="SUPFAM" id="SSF52200">
    <property type="entry name" value="Toll/Interleukin receptor TIR domain"/>
    <property type="match status" value="1"/>
</dbReference>
<comment type="caution">
    <text evidence="2">The sequence shown here is derived from an EMBL/GenBank/DDBJ whole genome shotgun (WGS) entry which is preliminary data.</text>
</comment>
<protein>
    <recommendedName>
        <fullName evidence="1">TIR domain-containing protein</fullName>
    </recommendedName>
</protein>
<name>A0A7W9ZWT5_RHILE</name>
<dbReference type="Proteomes" id="UP000517187">
    <property type="component" value="Unassembled WGS sequence"/>
</dbReference>
<evidence type="ECO:0000259" key="1">
    <source>
        <dbReference type="PROSITE" id="PS50104"/>
    </source>
</evidence>
<dbReference type="Gene3D" id="3.40.50.10140">
    <property type="entry name" value="Toll/interleukin-1 receptor homology (TIR) domain"/>
    <property type="match status" value="1"/>
</dbReference>
<dbReference type="GO" id="GO:0007165">
    <property type="term" value="P:signal transduction"/>
    <property type="evidence" value="ECO:0007669"/>
    <property type="project" value="InterPro"/>
</dbReference>
<dbReference type="AlphaFoldDB" id="A0A7W9ZWT5"/>
<dbReference type="PROSITE" id="PS50104">
    <property type="entry name" value="TIR"/>
    <property type="match status" value="1"/>
</dbReference>
<sequence>MLPTVFLSLSGVDAKFVESVQKNLPDGIGYFYPKSFENGENLITAMEERIGQSQVFVLFASRASVSSVWVNFELDRARLNKIRDRKFRYLVFPIDRDVDYSMLPAWMKEGWIASAGYTAKDIARYLRGVLAGFAEQSGTVLPPLGRGGLVDRSRREHQHAVYTRAG</sequence>
<reference evidence="2 3" key="1">
    <citation type="submission" date="2020-08" db="EMBL/GenBank/DDBJ databases">
        <title>Genomic Encyclopedia of Type Strains, Phase IV (KMG-V): Genome sequencing to study the core and pangenomes of soil and plant-associated prokaryotes.</title>
        <authorList>
            <person name="Whitman W."/>
        </authorList>
    </citation>
    <scope>NUCLEOTIDE SEQUENCE [LARGE SCALE GENOMIC DNA]</scope>
    <source>
        <strain evidence="2 3">SEMIA 4011</strain>
    </source>
</reference>
<evidence type="ECO:0000313" key="2">
    <source>
        <dbReference type="EMBL" id="MBB6224237.1"/>
    </source>
</evidence>
<proteinExistence type="predicted"/>
<evidence type="ECO:0000313" key="3">
    <source>
        <dbReference type="Proteomes" id="UP000517187"/>
    </source>
</evidence>
<dbReference type="EMBL" id="JACIIJ010000014">
    <property type="protein sequence ID" value="MBB6224237.1"/>
    <property type="molecule type" value="Genomic_DNA"/>
</dbReference>
<feature type="domain" description="TIR" evidence="1">
    <location>
        <begin position="1"/>
        <end position="130"/>
    </location>
</feature>
<dbReference type="Pfam" id="PF13676">
    <property type="entry name" value="TIR_2"/>
    <property type="match status" value="1"/>
</dbReference>
<gene>
    <name evidence="2" type="ORF">GGE66_005238</name>
</gene>
<dbReference type="InterPro" id="IPR035897">
    <property type="entry name" value="Toll_tir_struct_dom_sf"/>
</dbReference>
<organism evidence="2 3">
    <name type="scientific">Rhizobium leguminosarum</name>
    <dbReference type="NCBI Taxonomy" id="384"/>
    <lineage>
        <taxon>Bacteria</taxon>
        <taxon>Pseudomonadati</taxon>
        <taxon>Pseudomonadota</taxon>
        <taxon>Alphaproteobacteria</taxon>
        <taxon>Hyphomicrobiales</taxon>
        <taxon>Rhizobiaceae</taxon>
        <taxon>Rhizobium/Agrobacterium group</taxon>
        <taxon>Rhizobium</taxon>
    </lineage>
</organism>
<accession>A0A7W9ZWT5</accession>